<comment type="similarity">
    <text evidence="7">Belongs to the DNA polymerase HolA subunit family.</text>
</comment>
<protein>
    <recommendedName>
        <fullName evidence="2">DNA polymerase III subunit delta</fullName>
        <ecNumber evidence="1">2.7.7.7</ecNumber>
    </recommendedName>
</protein>
<dbReference type="EMBL" id="AP024488">
    <property type="protein sequence ID" value="BCS96496.1"/>
    <property type="molecule type" value="Genomic_DNA"/>
</dbReference>
<evidence type="ECO:0000259" key="9">
    <source>
        <dbReference type="Pfam" id="PF06144"/>
    </source>
</evidence>
<dbReference type="InterPro" id="IPR027417">
    <property type="entry name" value="P-loop_NTPase"/>
</dbReference>
<dbReference type="PANTHER" id="PTHR34388">
    <property type="entry name" value="DNA POLYMERASE III SUBUNIT DELTA"/>
    <property type="match status" value="1"/>
</dbReference>
<dbReference type="Gene3D" id="1.20.272.10">
    <property type="match status" value="1"/>
</dbReference>
<dbReference type="InterPro" id="IPR010372">
    <property type="entry name" value="DNA_pol3_delta_N"/>
</dbReference>
<feature type="domain" description="DNA polymerase III delta N-terminal" evidence="9">
    <location>
        <begin position="23"/>
        <end position="99"/>
    </location>
</feature>
<dbReference type="InterPro" id="IPR008921">
    <property type="entry name" value="DNA_pol3_clamp-load_cplx_C"/>
</dbReference>
<evidence type="ECO:0000256" key="1">
    <source>
        <dbReference type="ARBA" id="ARBA00012417"/>
    </source>
</evidence>
<feature type="domain" description="DNA polymerase III delta subunit-like C-terminal" evidence="10">
    <location>
        <begin position="301"/>
        <end position="354"/>
    </location>
</feature>
<evidence type="ECO:0000256" key="3">
    <source>
        <dbReference type="ARBA" id="ARBA00022679"/>
    </source>
</evidence>
<evidence type="ECO:0000256" key="6">
    <source>
        <dbReference type="ARBA" id="ARBA00022932"/>
    </source>
</evidence>
<dbReference type="RefSeq" id="WP_236892806.1">
    <property type="nucleotide sequence ID" value="NZ_AP024488.1"/>
</dbReference>
<dbReference type="Gene3D" id="1.10.8.60">
    <property type="match status" value="1"/>
</dbReference>
<dbReference type="NCBIfam" id="TIGR01128">
    <property type="entry name" value="holA"/>
    <property type="match status" value="1"/>
</dbReference>
<reference evidence="11 12" key="1">
    <citation type="submission" date="2021-02" db="EMBL/GenBank/DDBJ databases">
        <title>Complete genome of Desulfoluna sp. strain ASN36.</title>
        <authorList>
            <person name="Takahashi A."/>
            <person name="Kojima H."/>
            <person name="Fukui M."/>
        </authorList>
    </citation>
    <scope>NUCLEOTIDE SEQUENCE [LARGE SCALE GENOMIC DNA]</scope>
    <source>
        <strain evidence="11 12">ASN36</strain>
    </source>
</reference>
<dbReference type="EC" id="2.7.7.7" evidence="1"/>
<evidence type="ECO:0000256" key="5">
    <source>
        <dbReference type="ARBA" id="ARBA00022705"/>
    </source>
</evidence>
<dbReference type="SUPFAM" id="SSF52540">
    <property type="entry name" value="P-loop containing nucleoside triphosphate hydrolases"/>
    <property type="match status" value="1"/>
</dbReference>
<evidence type="ECO:0000256" key="4">
    <source>
        <dbReference type="ARBA" id="ARBA00022695"/>
    </source>
</evidence>
<evidence type="ECO:0000256" key="2">
    <source>
        <dbReference type="ARBA" id="ARBA00017703"/>
    </source>
</evidence>
<organism evidence="11 12">
    <name type="scientific">Desulfoluna limicola</name>
    <dbReference type="NCBI Taxonomy" id="2810562"/>
    <lineage>
        <taxon>Bacteria</taxon>
        <taxon>Pseudomonadati</taxon>
        <taxon>Thermodesulfobacteriota</taxon>
        <taxon>Desulfobacteria</taxon>
        <taxon>Desulfobacterales</taxon>
        <taxon>Desulfolunaceae</taxon>
        <taxon>Desulfoluna</taxon>
    </lineage>
</organism>
<keyword evidence="4" id="KW-0548">Nucleotidyltransferase</keyword>
<keyword evidence="6" id="KW-0239">DNA-directed DNA polymerase</keyword>
<gene>
    <name evidence="11" type="ORF">DSLASN_21280</name>
</gene>
<evidence type="ECO:0000259" key="10">
    <source>
        <dbReference type="Pfam" id="PF21694"/>
    </source>
</evidence>
<dbReference type="Proteomes" id="UP001320148">
    <property type="component" value="Chromosome"/>
</dbReference>
<name>A0ABN6F4F3_9BACT</name>
<dbReference type="InterPro" id="IPR005790">
    <property type="entry name" value="DNA_polIII_delta"/>
</dbReference>
<comment type="catalytic activity">
    <reaction evidence="8">
        <text>DNA(n) + a 2'-deoxyribonucleoside 5'-triphosphate = DNA(n+1) + diphosphate</text>
        <dbReference type="Rhea" id="RHEA:22508"/>
        <dbReference type="Rhea" id="RHEA-COMP:17339"/>
        <dbReference type="Rhea" id="RHEA-COMP:17340"/>
        <dbReference type="ChEBI" id="CHEBI:33019"/>
        <dbReference type="ChEBI" id="CHEBI:61560"/>
        <dbReference type="ChEBI" id="CHEBI:173112"/>
        <dbReference type="EC" id="2.7.7.7"/>
    </reaction>
</comment>
<keyword evidence="12" id="KW-1185">Reference proteome</keyword>
<dbReference type="Pfam" id="PF21694">
    <property type="entry name" value="DNA_pol3_delta_C"/>
    <property type="match status" value="1"/>
</dbReference>
<evidence type="ECO:0000313" key="12">
    <source>
        <dbReference type="Proteomes" id="UP001320148"/>
    </source>
</evidence>
<dbReference type="Gene3D" id="3.40.50.300">
    <property type="entry name" value="P-loop containing nucleotide triphosphate hydrolases"/>
    <property type="match status" value="1"/>
</dbReference>
<dbReference type="SUPFAM" id="SSF48019">
    <property type="entry name" value="post-AAA+ oligomerization domain-like"/>
    <property type="match status" value="2"/>
</dbReference>
<accession>A0ABN6F4F3</accession>
<dbReference type="Pfam" id="PF06144">
    <property type="entry name" value="DNA_pol3_delta"/>
    <property type="match status" value="1"/>
</dbReference>
<keyword evidence="5" id="KW-0235">DNA replication</keyword>
<evidence type="ECO:0000256" key="8">
    <source>
        <dbReference type="ARBA" id="ARBA00049244"/>
    </source>
</evidence>
<evidence type="ECO:0000313" key="11">
    <source>
        <dbReference type="EMBL" id="BCS96496.1"/>
    </source>
</evidence>
<sequence length="468" mass="51233">MAELAHNTLEKSLAKGVATSVWLIYGEEFLVDRSLKTLVGNLLPGGLSDSSCEVVEGDAELQDALEQVSTFSLFSSGKVVVVRDSHIFYAKKGENKELIKIAKAFEDGKMRLAARRLAQLLSKLKLQFKELSMPKGLDKIKGLAEDGQVPAWLGEVSAWAAANKISVPEAMDDQSLVERAIRSGIPAGHHLVLTTDLADKRKSLFKAFKELGCVVDCSAPKGERKADKEQQASIINDTVNGVLSRFGKKMEPRAIKYLSDMVGFDLRTLSGDVEKLCSYVGENPNITYDDARRITRKTKQDPIYELTGAISERKAPAALACVRNLLANETHPLQVLAALVNQTRRLLLARSFLQSPQGQALGGVRDYNQFRSNGIPIVKAADEAMVANVESWQASLAVSKKKTDLLLNRGGSPYPLFLLFQNAARFSMAELTSIHALLADCDRTMKSSPEDPTVLLDRIIVRICCGDS</sequence>
<dbReference type="InterPro" id="IPR048466">
    <property type="entry name" value="DNA_pol3_delta-like_C"/>
</dbReference>
<dbReference type="PANTHER" id="PTHR34388:SF1">
    <property type="entry name" value="DNA POLYMERASE III SUBUNIT DELTA"/>
    <property type="match status" value="1"/>
</dbReference>
<proteinExistence type="inferred from homology"/>
<keyword evidence="3" id="KW-0808">Transferase</keyword>
<evidence type="ECO:0000256" key="7">
    <source>
        <dbReference type="ARBA" id="ARBA00034754"/>
    </source>
</evidence>